<evidence type="ECO:0000256" key="5">
    <source>
        <dbReference type="ARBA" id="ARBA00022927"/>
    </source>
</evidence>
<accession>A0A892ZP07</accession>
<name>A0A892ZP07_9NEIS</name>
<keyword evidence="8 9" id="KW-0472">Membrane</keyword>
<comment type="similarity">
    <text evidence="9">Belongs to the SecE/SEC61-gamma family.</text>
</comment>
<dbReference type="InterPro" id="IPR038379">
    <property type="entry name" value="SecE_sf"/>
</dbReference>
<feature type="transmembrane region" description="Helical" evidence="9">
    <location>
        <begin position="118"/>
        <end position="143"/>
    </location>
</feature>
<dbReference type="GO" id="GO:0005886">
    <property type="term" value="C:plasma membrane"/>
    <property type="evidence" value="ECO:0007669"/>
    <property type="project" value="UniProtKB-UniRule"/>
</dbReference>
<dbReference type="HAMAP" id="MF_00422">
    <property type="entry name" value="SecE"/>
    <property type="match status" value="1"/>
</dbReference>
<dbReference type="GO" id="GO:0065002">
    <property type="term" value="P:intracellular protein transmembrane transport"/>
    <property type="evidence" value="ECO:0007669"/>
    <property type="project" value="UniProtKB-UniRule"/>
</dbReference>
<comment type="caution">
    <text evidence="9">Lacks conserved residue(s) required for the propagation of feature annotation.</text>
</comment>
<evidence type="ECO:0000313" key="11">
    <source>
        <dbReference type="Proteomes" id="UP000653156"/>
    </source>
</evidence>
<evidence type="ECO:0000256" key="3">
    <source>
        <dbReference type="ARBA" id="ARBA00022475"/>
    </source>
</evidence>
<evidence type="ECO:0000256" key="1">
    <source>
        <dbReference type="ARBA" id="ARBA00004370"/>
    </source>
</evidence>
<reference evidence="10" key="1">
    <citation type="submission" date="2021-02" db="EMBL/GenBank/DDBJ databases">
        <title>Neisseriaceae sp. 26B isolated from the cloaca of a Common Toad-headed Turtle (Mesoclemmys nasuta).</title>
        <authorList>
            <person name="Spergser J."/>
            <person name="Busse H.-J."/>
        </authorList>
    </citation>
    <scope>NUCLEOTIDE SEQUENCE</scope>
    <source>
        <strain evidence="10">26B</strain>
    </source>
</reference>
<evidence type="ECO:0000256" key="7">
    <source>
        <dbReference type="ARBA" id="ARBA00023010"/>
    </source>
</evidence>
<protein>
    <recommendedName>
        <fullName evidence="9">Protein translocase subunit SecE</fullName>
    </recommendedName>
</protein>
<dbReference type="InterPro" id="IPR001901">
    <property type="entry name" value="Translocase_SecE/Sec61-g"/>
</dbReference>
<dbReference type="GO" id="GO:0006605">
    <property type="term" value="P:protein targeting"/>
    <property type="evidence" value="ECO:0007669"/>
    <property type="project" value="UniProtKB-UniRule"/>
</dbReference>
<sequence length="150" mass="16646">MDNKTSKDVVAKPKIHAKTEARLKAQQERAAIRRSDWAKFILAAVLVVAGVYGFYALAAQLPVYVRALFPVVGVVAAILIVFRWSSAGRGLSAYVKDSTAELRKVVWPDRAETARMTLFVLAFVSVLALFIWGADSLISWLFFDVLMKRG</sequence>
<dbReference type="AlphaFoldDB" id="A0A892ZP07"/>
<dbReference type="EMBL" id="CP069798">
    <property type="protein sequence ID" value="QRQ82559.1"/>
    <property type="molecule type" value="Genomic_DNA"/>
</dbReference>
<keyword evidence="7 9" id="KW-0811">Translocation</keyword>
<keyword evidence="3 9" id="KW-1003">Cell membrane</keyword>
<dbReference type="Proteomes" id="UP000653156">
    <property type="component" value="Chromosome"/>
</dbReference>
<comment type="function">
    <text evidence="9">Essential subunit of the Sec protein translocation channel SecYEG. Clamps together the 2 halves of SecY. May contact the channel plug during translocation.</text>
</comment>
<organism evidence="10 11">
    <name type="scientific">Paralysiella testudinis</name>
    <dbReference type="NCBI Taxonomy" id="2809020"/>
    <lineage>
        <taxon>Bacteria</taxon>
        <taxon>Pseudomonadati</taxon>
        <taxon>Pseudomonadota</taxon>
        <taxon>Betaproteobacteria</taxon>
        <taxon>Neisseriales</taxon>
        <taxon>Neisseriaceae</taxon>
        <taxon>Paralysiella</taxon>
    </lineage>
</organism>
<dbReference type="Gene3D" id="1.20.5.1030">
    <property type="entry name" value="Preprotein translocase secy subunit"/>
    <property type="match status" value="1"/>
</dbReference>
<keyword evidence="11" id="KW-1185">Reference proteome</keyword>
<dbReference type="Pfam" id="PF00584">
    <property type="entry name" value="SecE"/>
    <property type="match status" value="1"/>
</dbReference>
<dbReference type="GO" id="GO:0008320">
    <property type="term" value="F:protein transmembrane transporter activity"/>
    <property type="evidence" value="ECO:0007669"/>
    <property type="project" value="UniProtKB-UniRule"/>
</dbReference>
<dbReference type="InterPro" id="IPR005807">
    <property type="entry name" value="SecE_bac"/>
</dbReference>
<dbReference type="PROSITE" id="PS01067">
    <property type="entry name" value="SECE_SEC61G"/>
    <property type="match status" value="1"/>
</dbReference>
<dbReference type="GO" id="GO:0009306">
    <property type="term" value="P:protein secretion"/>
    <property type="evidence" value="ECO:0007669"/>
    <property type="project" value="UniProtKB-UniRule"/>
</dbReference>
<keyword evidence="2 9" id="KW-0813">Transport</keyword>
<dbReference type="NCBIfam" id="TIGR00964">
    <property type="entry name" value="secE_bact"/>
    <property type="match status" value="1"/>
</dbReference>
<keyword evidence="5 9" id="KW-0653">Protein transport</keyword>
<dbReference type="GO" id="GO:0043952">
    <property type="term" value="P:protein transport by the Sec complex"/>
    <property type="evidence" value="ECO:0007669"/>
    <property type="project" value="UniProtKB-UniRule"/>
</dbReference>
<evidence type="ECO:0000313" key="10">
    <source>
        <dbReference type="EMBL" id="QRQ82559.1"/>
    </source>
</evidence>
<evidence type="ECO:0000256" key="6">
    <source>
        <dbReference type="ARBA" id="ARBA00022989"/>
    </source>
</evidence>
<dbReference type="NCBIfam" id="NF004371">
    <property type="entry name" value="PRK05740.1-1"/>
    <property type="match status" value="1"/>
</dbReference>
<dbReference type="RefSeq" id="WP_230339843.1">
    <property type="nucleotide sequence ID" value="NZ_CP069798.1"/>
</dbReference>
<dbReference type="PANTHER" id="PTHR33910:SF1">
    <property type="entry name" value="PROTEIN TRANSLOCASE SUBUNIT SECE"/>
    <property type="match status" value="1"/>
</dbReference>
<proteinExistence type="inferred from homology"/>
<dbReference type="PANTHER" id="PTHR33910">
    <property type="entry name" value="PROTEIN TRANSLOCASE SUBUNIT SECE"/>
    <property type="match status" value="1"/>
</dbReference>
<comment type="subcellular location">
    <subcellularLocation>
        <location evidence="1">Membrane</location>
    </subcellularLocation>
</comment>
<gene>
    <name evidence="9 10" type="primary">secE</name>
    <name evidence="10" type="ORF">JQU52_03975</name>
</gene>
<feature type="transmembrane region" description="Helical" evidence="9">
    <location>
        <begin position="63"/>
        <end position="82"/>
    </location>
</feature>
<evidence type="ECO:0000256" key="8">
    <source>
        <dbReference type="ARBA" id="ARBA00023136"/>
    </source>
</evidence>
<feature type="transmembrane region" description="Helical" evidence="9">
    <location>
        <begin position="37"/>
        <end position="57"/>
    </location>
</feature>
<comment type="subunit">
    <text evidence="9">Component of the Sec protein translocase complex. Heterotrimer consisting of SecY, SecE and SecG subunits. The heterotrimers can form oligomers, although 1 heterotrimer is thought to be able to translocate proteins. Interacts with the ribosome. Interacts with SecDF, and other proteins may be involved. Interacts with SecA.</text>
</comment>
<evidence type="ECO:0000256" key="2">
    <source>
        <dbReference type="ARBA" id="ARBA00022448"/>
    </source>
</evidence>
<keyword evidence="4 9" id="KW-0812">Transmembrane</keyword>
<keyword evidence="6 9" id="KW-1133">Transmembrane helix</keyword>
<dbReference type="KEGG" id="ptes:JQU52_03975"/>
<evidence type="ECO:0000256" key="9">
    <source>
        <dbReference type="HAMAP-Rule" id="MF_00422"/>
    </source>
</evidence>
<evidence type="ECO:0000256" key="4">
    <source>
        <dbReference type="ARBA" id="ARBA00022692"/>
    </source>
</evidence>